<dbReference type="AlphaFoldDB" id="A0A2B7ZCU5"/>
<feature type="compositionally biased region" description="Acidic residues" evidence="1">
    <location>
        <begin position="192"/>
        <end position="201"/>
    </location>
</feature>
<protein>
    <submittedName>
        <fullName evidence="2">Uncharacterized protein</fullName>
    </submittedName>
</protein>
<dbReference type="Pfam" id="PF08297">
    <property type="entry name" value="U3_snoRNA_assoc"/>
    <property type="match status" value="1"/>
</dbReference>
<evidence type="ECO:0000313" key="3">
    <source>
        <dbReference type="Proteomes" id="UP000226031"/>
    </source>
</evidence>
<dbReference type="InterPro" id="IPR013268">
    <property type="entry name" value="UTP16"/>
</dbReference>
<feature type="region of interest" description="Disordered" evidence="1">
    <location>
        <begin position="1"/>
        <end position="284"/>
    </location>
</feature>
<comment type="caution">
    <text evidence="2">The sequence shown here is derived from an EMBL/GenBank/DDBJ whole genome shotgun (WGS) entry which is preliminary data.</text>
</comment>
<feature type="compositionally biased region" description="Basic and acidic residues" evidence="1">
    <location>
        <begin position="211"/>
        <end position="241"/>
    </location>
</feature>
<feature type="compositionally biased region" description="Low complexity" evidence="1">
    <location>
        <begin position="354"/>
        <end position="370"/>
    </location>
</feature>
<dbReference type="Proteomes" id="UP000226031">
    <property type="component" value="Unassembled WGS sequence"/>
</dbReference>
<feature type="compositionally biased region" description="Basic and acidic residues" evidence="1">
    <location>
        <begin position="180"/>
        <end position="191"/>
    </location>
</feature>
<proteinExistence type="predicted"/>
<accession>A0A2B7ZCU5</accession>
<organism evidence="2 3">
    <name type="scientific">[Emmonsia] crescens</name>
    <dbReference type="NCBI Taxonomy" id="73230"/>
    <lineage>
        <taxon>Eukaryota</taxon>
        <taxon>Fungi</taxon>
        <taxon>Dikarya</taxon>
        <taxon>Ascomycota</taxon>
        <taxon>Pezizomycotina</taxon>
        <taxon>Eurotiomycetes</taxon>
        <taxon>Eurotiomycetidae</taxon>
        <taxon>Onygenales</taxon>
        <taxon>Ajellomycetaceae</taxon>
        <taxon>Emergomyces</taxon>
    </lineage>
</organism>
<sequence length="406" mass="43831">MLSHFVTAARGLFARQDSGAEDDNPPSPDQTTNPIPSNPSTKMVSATRRTVFSTTTAEAAVDSSPATNGKRKITTSKRETESQAPKRRKQRGSNGISSLAAESVDAEKGIVKKLPFRTADSSDIVDPETQPGEEKSGPSTSSSKEPDEVTTDSNAKSTHVRFGSEDPAPEVNGHNEQVAEEEKPKASRDAGDSDDDDEAPETVDNTAQLRKLKEAARKEAQAKQRTDALNKEKRRERDQRLKAQAVSKSAPPIKQALPIPQDHRAKQDEILSESSATLQGSISKPIRSLPTLLPDEILNAEPSFNHSRIPTPPYEIESSLTNQMSKKHKFLDIVEKKPKDVKIGGGTSIRVLESSSSSGSGGISLPPKSSKASRRVRERLIATNRSLPGGGSLRRTTGGTMGFVRK</sequence>
<dbReference type="VEuPathDB" id="FungiDB:EMCG_07970"/>
<feature type="compositionally biased region" description="Polar residues" evidence="1">
    <location>
        <begin position="29"/>
        <end position="57"/>
    </location>
</feature>
<dbReference type="STRING" id="73230.A0A2B7ZCU5"/>
<name>A0A2B7ZCU5_9EURO</name>
<dbReference type="GO" id="GO:0030515">
    <property type="term" value="F:snoRNA binding"/>
    <property type="evidence" value="ECO:0007669"/>
    <property type="project" value="InterPro"/>
</dbReference>
<evidence type="ECO:0000313" key="2">
    <source>
        <dbReference type="EMBL" id="PGH30647.1"/>
    </source>
</evidence>
<feature type="compositionally biased region" description="Polar residues" evidence="1">
    <location>
        <begin position="272"/>
        <end position="282"/>
    </location>
</feature>
<evidence type="ECO:0000256" key="1">
    <source>
        <dbReference type="SAM" id="MobiDB-lite"/>
    </source>
</evidence>
<feature type="region of interest" description="Disordered" evidence="1">
    <location>
        <begin position="351"/>
        <end position="406"/>
    </location>
</feature>
<dbReference type="EMBL" id="PDND01000162">
    <property type="protein sequence ID" value="PGH30647.1"/>
    <property type="molecule type" value="Genomic_DNA"/>
</dbReference>
<keyword evidence="3" id="KW-1185">Reference proteome</keyword>
<dbReference type="GO" id="GO:0006364">
    <property type="term" value="P:rRNA processing"/>
    <property type="evidence" value="ECO:0007669"/>
    <property type="project" value="InterPro"/>
</dbReference>
<reference evidence="2 3" key="1">
    <citation type="submission" date="2017-10" db="EMBL/GenBank/DDBJ databases">
        <title>Comparative genomics in systemic dimorphic fungi from Ajellomycetaceae.</title>
        <authorList>
            <person name="Munoz J.F."/>
            <person name="Mcewen J.G."/>
            <person name="Clay O.K."/>
            <person name="Cuomo C.A."/>
        </authorList>
    </citation>
    <scope>NUCLEOTIDE SEQUENCE [LARGE SCALE GENOMIC DNA]</scope>
    <source>
        <strain evidence="2 3">UAMH4076</strain>
    </source>
</reference>
<gene>
    <name evidence="2" type="ORF">GX50_06599</name>
</gene>